<comment type="caution">
    <text evidence="3">The sequence shown here is derived from an EMBL/GenBank/DDBJ whole genome shotgun (WGS) entry which is preliminary data.</text>
</comment>
<evidence type="ECO:0000313" key="4">
    <source>
        <dbReference type="Proteomes" id="UP000245956"/>
    </source>
</evidence>
<evidence type="ECO:0000313" key="3">
    <source>
        <dbReference type="EMBL" id="PWI67873.1"/>
    </source>
</evidence>
<feature type="compositionally biased region" description="Acidic residues" evidence="2">
    <location>
        <begin position="56"/>
        <end position="68"/>
    </location>
</feature>
<name>A0A2U3E055_PURLI</name>
<feature type="coiled-coil region" evidence="1">
    <location>
        <begin position="262"/>
        <end position="296"/>
    </location>
</feature>
<sequence length="571" mass="64065">MPSQLENSDPVANEGAAIYITTPDEESGGLVDPYALNYDADILADEDGHSQAHDEFDLDGYEDCDSNDYDPRHATGRVDTNVEYDEPSMFVEGHNEELAPGNHTRPVSSEDAQLPRQTLAAKRKRPVEDGGPAPLNLAISNKRRALDNSDEDINMEEEREALEGLAKAMSSPRFENLPRLGQRVSEIHDEVGMVMNRVDRVEEHHVEDLANELEAIKALIFDLEDKLEERLERRLERSTLLMIEDLMSPKLRVQYERQSEMEELLAKHKQDMEDRLAEHSEEIKALLQKHQEHSKLLKIHSEMLADGFGGEEQGAYGLGRQTSALFTVVDVHCHGLVICDVGARADEAVATEASVAARWLNVHRDLSHWITIAARAASRNVQRSVCAWPAAQPSAADAHRYTKTGLCHDRRGPFWGRAPARDSTGRERHSSRDCLPAIFISGRAQVAELGRLVLGPGAWALSNGDPPGTTRRAERSWLGIDGFIFPAHFVATTNVMLQRPQARVQMRMHGQRCDGRHTRCHMAGQRSASPKTLHVGSSSARQIRPWRLNSRRPRVGRFGWETVATKKYIRR</sequence>
<keyword evidence="1" id="KW-0175">Coiled coil</keyword>
<organism evidence="3 4">
    <name type="scientific">Purpureocillium lilacinum</name>
    <name type="common">Paecilomyces lilacinus</name>
    <dbReference type="NCBI Taxonomy" id="33203"/>
    <lineage>
        <taxon>Eukaryota</taxon>
        <taxon>Fungi</taxon>
        <taxon>Dikarya</taxon>
        <taxon>Ascomycota</taxon>
        <taxon>Pezizomycotina</taxon>
        <taxon>Sordariomycetes</taxon>
        <taxon>Hypocreomycetidae</taxon>
        <taxon>Hypocreales</taxon>
        <taxon>Ophiocordycipitaceae</taxon>
        <taxon>Purpureocillium</taxon>
    </lineage>
</organism>
<dbReference type="AlphaFoldDB" id="A0A2U3E055"/>
<dbReference type="EMBL" id="LCWV01000016">
    <property type="protein sequence ID" value="PWI67873.1"/>
    <property type="molecule type" value="Genomic_DNA"/>
</dbReference>
<protein>
    <submittedName>
        <fullName evidence="3">Uncharacterized protein</fullName>
    </submittedName>
</protein>
<proteinExistence type="predicted"/>
<feature type="compositionally biased region" description="Basic and acidic residues" evidence="2">
    <location>
        <begin position="46"/>
        <end position="55"/>
    </location>
</feature>
<accession>A0A2U3E055</accession>
<gene>
    <name evidence="3" type="ORF">PCL_02274</name>
</gene>
<evidence type="ECO:0000256" key="1">
    <source>
        <dbReference type="SAM" id="Coils"/>
    </source>
</evidence>
<reference evidence="3 4" key="1">
    <citation type="journal article" date="2016" name="Front. Microbiol.">
        <title>Genome and transcriptome sequences reveal the specific parasitism of the nematophagous Purpureocillium lilacinum 36-1.</title>
        <authorList>
            <person name="Xie J."/>
            <person name="Li S."/>
            <person name="Mo C."/>
            <person name="Xiao X."/>
            <person name="Peng D."/>
            <person name="Wang G."/>
            <person name="Xiao Y."/>
        </authorList>
    </citation>
    <scope>NUCLEOTIDE SEQUENCE [LARGE SCALE GENOMIC DNA]</scope>
    <source>
        <strain evidence="3 4">36-1</strain>
    </source>
</reference>
<feature type="region of interest" description="Disordered" evidence="2">
    <location>
        <begin position="46"/>
        <end position="77"/>
    </location>
</feature>
<evidence type="ECO:0000256" key="2">
    <source>
        <dbReference type="SAM" id="MobiDB-lite"/>
    </source>
</evidence>
<dbReference type="Proteomes" id="UP000245956">
    <property type="component" value="Unassembled WGS sequence"/>
</dbReference>